<proteinExistence type="predicted"/>
<evidence type="ECO:0000313" key="1">
    <source>
        <dbReference type="EMBL" id="BAF52417.1"/>
    </source>
</evidence>
<organism evidence="1 2">
    <name type="scientific">Ralstonia phage RSA1</name>
    <dbReference type="NCBI Taxonomy" id="2993856"/>
    <lineage>
        <taxon>Viruses</taxon>
        <taxon>Duplodnaviria</taxon>
        <taxon>Heunggongvirae</taxon>
        <taxon>Uroviricota</taxon>
        <taxon>Caudoviricetes</taxon>
        <taxon>Peduoviridae</taxon>
        <taxon>Aresaunavirus</taxon>
        <taxon>Aresaunavirus RSA1</taxon>
    </lineage>
</organism>
<sequence length="77" mass="8082">MSIVTSLCSAARITVGAVEFRKFRSVSGGDRVYAIQSIIVHMANGPEVELRIHLDEGCAALAAGEAVVLPSPDEVAE</sequence>
<dbReference type="GeneID" id="5247145"/>
<evidence type="ECO:0000313" key="2">
    <source>
        <dbReference type="Proteomes" id="UP000000227"/>
    </source>
</evidence>
<dbReference type="KEGG" id="vg:5247145"/>
<protein>
    <submittedName>
        <fullName evidence="1">Uncharacterized protein</fullName>
    </submittedName>
</protein>
<name>A4PE62_9CAUD</name>
<dbReference type="EMBL" id="AB276040">
    <property type="protein sequence ID" value="BAF52417.1"/>
    <property type="molecule type" value="Genomic_DNA"/>
</dbReference>
<dbReference type="RefSeq" id="YP_001165289.1">
    <property type="nucleotide sequence ID" value="NC_009382.1"/>
</dbReference>
<dbReference type="Proteomes" id="UP000000227">
    <property type="component" value="Segment"/>
</dbReference>
<keyword evidence="2" id="KW-1185">Reference proteome</keyword>
<accession>A4PE62</accession>
<reference evidence="2" key="1">
    <citation type="journal article" date="2008" name="J. Bacteriol.">
        <title>Genomic characterization of Ralstonia solanacearum phage phiRSA1 and its related prophage (phiRSX) in strain GMI1000.</title>
        <authorList>
            <person name="Fujiwara A."/>
            <person name="Kawasaki T."/>
            <person name="Usami S."/>
            <person name="Fujie M."/>
            <person name="Yamada T."/>
        </authorList>
    </citation>
    <scope>NUCLEOTIDE SEQUENCE</scope>
</reference>